<dbReference type="Gene3D" id="1.10.150.130">
    <property type="match status" value="1"/>
</dbReference>
<evidence type="ECO:0000259" key="4">
    <source>
        <dbReference type="PROSITE" id="PS51898"/>
    </source>
</evidence>
<dbReference type="InterPro" id="IPR010998">
    <property type="entry name" value="Integrase_recombinase_N"/>
</dbReference>
<dbReference type="SUPFAM" id="SSF56349">
    <property type="entry name" value="DNA breaking-rejoining enzymes"/>
    <property type="match status" value="1"/>
</dbReference>
<dbReference type="Proteomes" id="UP000597338">
    <property type="component" value="Unassembled WGS sequence"/>
</dbReference>
<dbReference type="InterPro" id="IPR011010">
    <property type="entry name" value="DNA_brk_join_enz"/>
</dbReference>
<keyword evidence="6" id="KW-1185">Reference proteome</keyword>
<dbReference type="InterPro" id="IPR013762">
    <property type="entry name" value="Integrase-like_cat_sf"/>
</dbReference>
<dbReference type="InterPro" id="IPR035386">
    <property type="entry name" value="Arm-DNA-bind_5"/>
</dbReference>
<dbReference type="Pfam" id="PF13102">
    <property type="entry name" value="Phage_int_SAM_5"/>
    <property type="match status" value="1"/>
</dbReference>
<evidence type="ECO:0000256" key="2">
    <source>
        <dbReference type="ARBA" id="ARBA00023125"/>
    </source>
</evidence>
<gene>
    <name evidence="5" type="ORF">GCM10011386_38200</name>
</gene>
<dbReference type="PROSITE" id="PS51898">
    <property type="entry name" value="TYR_RECOMBINASE"/>
    <property type="match status" value="1"/>
</dbReference>
<name>A0ABQ1MPT6_9SPHI</name>
<evidence type="ECO:0000313" key="5">
    <source>
        <dbReference type="EMBL" id="GGC42369.1"/>
    </source>
</evidence>
<dbReference type="RefSeq" id="WP_188753069.1">
    <property type="nucleotide sequence ID" value="NZ_BMIK01000018.1"/>
</dbReference>
<dbReference type="Pfam" id="PF00589">
    <property type="entry name" value="Phage_integrase"/>
    <property type="match status" value="1"/>
</dbReference>
<dbReference type="CDD" id="cd01185">
    <property type="entry name" value="INTN1_C_like"/>
    <property type="match status" value="1"/>
</dbReference>
<dbReference type="InterPro" id="IPR002104">
    <property type="entry name" value="Integrase_catalytic"/>
</dbReference>
<evidence type="ECO:0000313" key="6">
    <source>
        <dbReference type="Proteomes" id="UP000597338"/>
    </source>
</evidence>
<sequence>MVTQNTFGVSFFIKKDKESNGTAPLFARITVNSLSTQLSLKRRVAISAWHQKEQRLDGNEQEDVDTREKMRQVRNGLNSAYDDLVYRYKAATAEEVKAKYEGGDEEAHTLLWLINYHETEIGPTLEEGTMKNYRSTKKFVKEFLQKKMKREDISLARLTPRFIAEFDLYLRLKKPEKGQKKCTHNTVMKHMERLRKIITIALKNGWMPANPYEGYEYYIIPKDRDCLDANELERFRNVRAEQPSHVIVRDMFVFSCYTGLAYAEITALTRADIKKDKDGEWWITMVRKKTVKSTERKFHILMLPEAVELMEKYWNHPAALNNGTVFPRYTNQTMNRILKILAKAAKITKKVTYHLARHTFATTVTLENGVPIETVSHMLGHGSIRTTQIYAKVKVKKVSNDMKALKGKMHPRTLQATG</sequence>
<reference evidence="6" key="1">
    <citation type="journal article" date="2019" name="Int. J. Syst. Evol. Microbiol.">
        <title>The Global Catalogue of Microorganisms (GCM) 10K type strain sequencing project: providing services to taxonomists for standard genome sequencing and annotation.</title>
        <authorList>
            <consortium name="The Broad Institute Genomics Platform"/>
            <consortium name="The Broad Institute Genome Sequencing Center for Infectious Disease"/>
            <person name="Wu L."/>
            <person name="Ma J."/>
        </authorList>
    </citation>
    <scope>NUCLEOTIDE SEQUENCE [LARGE SCALE GENOMIC DNA]</scope>
    <source>
        <strain evidence="6">CGMCC 1.15342</strain>
    </source>
</reference>
<dbReference type="Gene3D" id="1.10.443.10">
    <property type="entry name" value="Intergrase catalytic core"/>
    <property type="match status" value="1"/>
</dbReference>
<dbReference type="Pfam" id="PF17293">
    <property type="entry name" value="Arm-DNA-bind_5"/>
    <property type="match status" value="1"/>
</dbReference>
<keyword evidence="3" id="KW-0233">DNA recombination</keyword>
<proteinExistence type="inferred from homology"/>
<dbReference type="InterPro" id="IPR050090">
    <property type="entry name" value="Tyrosine_recombinase_XerCD"/>
</dbReference>
<dbReference type="PANTHER" id="PTHR30349">
    <property type="entry name" value="PHAGE INTEGRASE-RELATED"/>
    <property type="match status" value="1"/>
</dbReference>
<organism evidence="5 6">
    <name type="scientific">Parapedobacter defluvii</name>
    <dbReference type="NCBI Taxonomy" id="2045106"/>
    <lineage>
        <taxon>Bacteria</taxon>
        <taxon>Pseudomonadati</taxon>
        <taxon>Bacteroidota</taxon>
        <taxon>Sphingobacteriia</taxon>
        <taxon>Sphingobacteriales</taxon>
        <taxon>Sphingobacteriaceae</taxon>
        <taxon>Parapedobacter</taxon>
    </lineage>
</organism>
<dbReference type="InterPro" id="IPR025269">
    <property type="entry name" value="SAM-like_dom"/>
</dbReference>
<keyword evidence="2" id="KW-0238">DNA-binding</keyword>
<feature type="domain" description="Tyr recombinase" evidence="4">
    <location>
        <begin position="222"/>
        <end position="403"/>
    </location>
</feature>
<comment type="similarity">
    <text evidence="1">Belongs to the 'phage' integrase family.</text>
</comment>
<evidence type="ECO:0000256" key="3">
    <source>
        <dbReference type="ARBA" id="ARBA00023172"/>
    </source>
</evidence>
<comment type="caution">
    <text evidence="5">The sequence shown here is derived from an EMBL/GenBank/DDBJ whole genome shotgun (WGS) entry which is preliminary data.</text>
</comment>
<dbReference type="EMBL" id="BMIK01000018">
    <property type="protein sequence ID" value="GGC42369.1"/>
    <property type="molecule type" value="Genomic_DNA"/>
</dbReference>
<protein>
    <submittedName>
        <fullName evidence="5">Transposase</fullName>
    </submittedName>
</protein>
<accession>A0ABQ1MPT6</accession>
<evidence type="ECO:0000256" key="1">
    <source>
        <dbReference type="ARBA" id="ARBA00008857"/>
    </source>
</evidence>
<dbReference type="PANTHER" id="PTHR30349:SF64">
    <property type="entry name" value="PROPHAGE INTEGRASE INTD-RELATED"/>
    <property type="match status" value="1"/>
</dbReference>